<dbReference type="FunFam" id="2.40.50.90:FF:000029">
    <property type="entry name" value="Probable endonuclease lcl3"/>
    <property type="match status" value="1"/>
</dbReference>
<evidence type="ECO:0000256" key="16">
    <source>
        <dbReference type="ARBA" id="ARBA00022989"/>
    </source>
</evidence>
<evidence type="ECO:0000313" key="27">
    <source>
        <dbReference type="EMBL" id="KAF7932079.1"/>
    </source>
</evidence>
<evidence type="ECO:0000256" key="7">
    <source>
        <dbReference type="ARBA" id="ARBA00013404"/>
    </source>
</evidence>
<evidence type="ECO:0000256" key="3">
    <source>
        <dbReference type="ARBA" id="ARBA00004173"/>
    </source>
</evidence>
<evidence type="ECO:0000256" key="25">
    <source>
        <dbReference type="SAM" id="MobiDB-lite"/>
    </source>
</evidence>
<evidence type="ECO:0000256" key="6">
    <source>
        <dbReference type="ARBA" id="ARBA00012720"/>
    </source>
</evidence>
<dbReference type="Gene3D" id="3.30.310.40">
    <property type="match status" value="1"/>
</dbReference>
<keyword evidence="13" id="KW-0227">DNA damage</keyword>
<proteinExistence type="inferred from homology"/>
<keyword evidence="18" id="KW-0472">Membrane</keyword>
<comment type="similarity">
    <text evidence="4">Belongs to the LCL3 family.</text>
</comment>
<dbReference type="CDD" id="cd00056">
    <property type="entry name" value="ENDO3c"/>
    <property type="match status" value="1"/>
</dbReference>
<dbReference type="InterPro" id="IPR011257">
    <property type="entry name" value="DNA_glycosylase"/>
</dbReference>
<dbReference type="GO" id="GO:0005739">
    <property type="term" value="C:mitochondrion"/>
    <property type="evidence" value="ECO:0007669"/>
    <property type="project" value="UniProtKB-SubCell"/>
</dbReference>
<evidence type="ECO:0000259" key="26">
    <source>
        <dbReference type="PROSITE" id="PS50830"/>
    </source>
</evidence>
<evidence type="ECO:0000256" key="22">
    <source>
        <dbReference type="ARBA" id="ARBA00023268"/>
    </source>
</evidence>
<keyword evidence="14" id="KW-0378">Hydrolase</keyword>
<reference evidence="27 28" key="1">
    <citation type="journal article" date="2020" name="Genome Biol. Evol.">
        <title>Comparative genomics of Sclerotiniaceae.</title>
        <authorList>
            <person name="Valero Jimenez C.A."/>
            <person name="Steentjes M."/>
            <person name="Scholten O.E."/>
            <person name="Van Kan J.A.L."/>
        </authorList>
    </citation>
    <scope>NUCLEOTIDE SEQUENCE [LARGE SCALE GENOMIC DNA]</scope>
    <source>
        <strain evidence="27 28">MUCL 94</strain>
    </source>
</reference>
<evidence type="ECO:0000256" key="21">
    <source>
        <dbReference type="ARBA" id="ARBA00023242"/>
    </source>
</evidence>
<dbReference type="GO" id="GO:0003684">
    <property type="term" value="F:damaged DNA binding"/>
    <property type="evidence" value="ECO:0007669"/>
    <property type="project" value="InterPro"/>
</dbReference>
<comment type="similarity">
    <text evidence="5">Belongs to the type-1 OGG1 family.</text>
</comment>
<dbReference type="EC" id="4.2.99.18" evidence="6"/>
<accession>A0A9P5I570</accession>
<feature type="compositionally biased region" description="Basic and acidic residues" evidence="25">
    <location>
        <begin position="682"/>
        <end position="696"/>
    </location>
</feature>
<dbReference type="GO" id="GO:0006289">
    <property type="term" value="P:nucleotide-excision repair"/>
    <property type="evidence" value="ECO:0007669"/>
    <property type="project" value="InterPro"/>
</dbReference>
<evidence type="ECO:0000256" key="23">
    <source>
        <dbReference type="ARBA" id="ARBA00023295"/>
    </source>
</evidence>
<dbReference type="InterPro" id="IPR023170">
    <property type="entry name" value="HhH_base_excis_C"/>
</dbReference>
<dbReference type="GO" id="GO:0046872">
    <property type="term" value="F:metal ion binding"/>
    <property type="evidence" value="ECO:0007669"/>
    <property type="project" value="UniProtKB-KW"/>
</dbReference>
<evidence type="ECO:0000256" key="17">
    <source>
        <dbReference type="ARBA" id="ARBA00023128"/>
    </source>
</evidence>
<evidence type="ECO:0000256" key="24">
    <source>
        <dbReference type="ARBA" id="ARBA00044632"/>
    </source>
</evidence>
<keyword evidence="17" id="KW-0496">Mitochondrion</keyword>
<dbReference type="GO" id="GO:0005634">
    <property type="term" value="C:nucleus"/>
    <property type="evidence" value="ECO:0007669"/>
    <property type="project" value="UniProtKB-SubCell"/>
</dbReference>
<evidence type="ECO:0000313" key="28">
    <source>
        <dbReference type="Proteomes" id="UP000710849"/>
    </source>
</evidence>
<gene>
    <name evidence="27" type="ORF">EAE97_009100</name>
</gene>
<keyword evidence="10" id="KW-0540">Nuclease</keyword>
<protein>
    <recommendedName>
        <fullName evidence="7">Probable endonuclease LCL3</fullName>
        <ecNumber evidence="6">4.2.99.18</ecNumber>
    </recommendedName>
    <alternativeName>
        <fullName evidence="8">Probable endonuclease lcl3</fullName>
    </alternativeName>
</protein>
<evidence type="ECO:0000256" key="11">
    <source>
        <dbReference type="ARBA" id="ARBA00022723"/>
    </source>
</evidence>
<dbReference type="SUPFAM" id="SSF55945">
    <property type="entry name" value="TATA-box binding protein-like"/>
    <property type="match status" value="1"/>
</dbReference>
<evidence type="ECO:0000256" key="5">
    <source>
        <dbReference type="ARBA" id="ARBA00010679"/>
    </source>
</evidence>
<feature type="region of interest" description="Disordered" evidence="25">
    <location>
        <begin position="679"/>
        <end position="704"/>
    </location>
</feature>
<dbReference type="Gene3D" id="1.10.1670.10">
    <property type="entry name" value="Helix-hairpin-Helix base-excision DNA repair enzymes (C-terminal)"/>
    <property type="match status" value="1"/>
</dbReference>
<keyword evidence="22" id="KW-0511">Multifunctional enzyme</keyword>
<dbReference type="EMBL" id="RCSW01000020">
    <property type="protein sequence ID" value="KAF7932079.1"/>
    <property type="molecule type" value="Genomic_DNA"/>
</dbReference>
<dbReference type="GO" id="GO:0140078">
    <property type="term" value="F:class I DNA-(apurinic or apyrimidinic site) endonuclease activity"/>
    <property type="evidence" value="ECO:0007669"/>
    <property type="project" value="UniProtKB-EC"/>
</dbReference>
<dbReference type="GeneID" id="62152688"/>
<keyword evidence="21" id="KW-0539">Nucleus</keyword>
<dbReference type="Pfam" id="PF07934">
    <property type="entry name" value="OGG_N"/>
    <property type="match status" value="1"/>
</dbReference>
<dbReference type="GO" id="GO:0006285">
    <property type="term" value="P:base-excision repair, AP site formation"/>
    <property type="evidence" value="ECO:0007669"/>
    <property type="project" value="TreeGrafter"/>
</dbReference>
<dbReference type="Pfam" id="PF00565">
    <property type="entry name" value="SNase"/>
    <property type="match status" value="1"/>
</dbReference>
<dbReference type="RefSeq" id="XP_038729628.1">
    <property type="nucleotide sequence ID" value="XM_038879615.1"/>
</dbReference>
<comment type="catalytic activity">
    <reaction evidence="24">
        <text>2'-deoxyribonucleotide-(2'-deoxyribose 5'-phosphate)-2'-deoxyribonucleotide-DNA = a 3'-end 2'-deoxyribonucleotide-(2,3-dehydro-2,3-deoxyribose 5'-phosphate)-DNA + a 5'-end 5'-phospho-2'-deoxyribonucleoside-DNA + H(+)</text>
        <dbReference type="Rhea" id="RHEA:66592"/>
        <dbReference type="Rhea" id="RHEA-COMP:13180"/>
        <dbReference type="Rhea" id="RHEA-COMP:16897"/>
        <dbReference type="Rhea" id="RHEA-COMP:17067"/>
        <dbReference type="ChEBI" id="CHEBI:15378"/>
        <dbReference type="ChEBI" id="CHEBI:136412"/>
        <dbReference type="ChEBI" id="CHEBI:157695"/>
        <dbReference type="ChEBI" id="CHEBI:167181"/>
        <dbReference type="EC" id="4.2.99.18"/>
    </reaction>
</comment>
<dbReference type="SMART" id="SM00318">
    <property type="entry name" value="SNc"/>
    <property type="match status" value="1"/>
</dbReference>
<keyword evidence="9" id="KW-0812">Transmembrane</keyword>
<dbReference type="Pfam" id="PF00730">
    <property type="entry name" value="HhH-GPD"/>
    <property type="match status" value="1"/>
</dbReference>
<keyword evidence="20" id="KW-0456">Lyase</keyword>
<evidence type="ECO:0000256" key="10">
    <source>
        <dbReference type="ARBA" id="ARBA00022722"/>
    </source>
</evidence>
<dbReference type="FunFam" id="1.10.1670.10:FF:000005">
    <property type="entry name" value="N-glycosylase/DNA lyase OGG1"/>
    <property type="match status" value="1"/>
</dbReference>
<evidence type="ECO:0000256" key="12">
    <source>
        <dbReference type="ARBA" id="ARBA00022759"/>
    </source>
</evidence>
<sequence length="704" mass="80920">MGNLRISEWRKLPVSLAELCIDTTLRCGQSFRWKKAVGEDHWFCTLHGRIISLKQDSTHLHYRTIFPEIKVALNHQPLVKKEKLEDEDDTESLLRHYLNLSPNLTELYEQWSLVDPNFKKRAPKFTGVRILKQDAWEALVGFICSSNNNIIRISQMVNNLCLHYGPLIGHIDDQPFHDFPQPEALIGPGVESHLRVLGFGYRAKYIAQTASIVASKPKGWLESLRNPETFDVPFEGKLPAGGRPGYRKAHEELLELQGVGPKVADCVCLMGLGWGEAVPVDTHVWQIAQRDYKFGKGKHKSLTKATYDAIGDHFRGLWGKEAGWAHSVLFAADLKAFSDKLVSKVEVKVDELEIKQENGDVLEKKVTVKREYPPEEMDLKEEEKVVIKREGVTEELEIKDEVKVFEPSARSVRAKRRKFIEQQQQPPHFHIISRLVLPADTMGWLDFSSKSKKEEKNDTRSSFSWGDNLNATDWQHYTDPRTLIPTILLTTTILVSTRFYRSYLRRIPEAAYIRPGFFRKRSLFGTVTRVGDADNFHLFHTPGGRLAGWGWMPGRKQLPEGKDLKNKTIHVRIAGIDAPEGAHFGKPAQPFSAEALIWLRKYIQNRRVRAYIYKRDQYDRVVATVWVRRFLVRKDVGREMLRAGMATVYEAKMGAEFGDFEAQYRAIEEEAKRKKLGMWSGKKKDYESPRDYKTRTADAANMMK</sequence>
<keyword evidence="28" id="KW-1185">Reference proteome</keyword>
<dbReference type="InterPro" id="IPR012904">
    <property type="entry name" value="OGG_N"/>
</dbReference>
<name>A0A9P5I570_9HELO</name>
<dbReference type="InterPro" id="IPR035437">
    <property type="entry name" value="SNase_OB-fold_sf"/>
</dbReference>
<keyword evidence="23" id="KW-0326">Glycosidase</keyword>
<organism evidence="27 28">
    <name type="scientific">Botrytis byssoidea</name>
    <dbReference type="NCBI Taxonomy" id="139641"/>
    <lineage>
        <taxon>Eukaryota</taxon>
        <taxon>Fungi</taxon>
        <taxon>Dikarya</taxon>
        <taxon>Ascomycota</taxon>
        <taxon>Pezizomycotina</taxon>
        <taxon>Leotiomycetes</taxon>
        <taxon>Helotiales</taxon>
        <taxon>Sclerotiniaceae</taxon>
        <taxon>Botrytis</taxon>
    </lineage>
</organism>
<evidence type="ECO:0000256" key="8">
    <source>
        <dbReference type="ARBA" id="ARBA00014651"/>
    </source>
</evidence>
<dbReference type="PROSITE" id="PS50830">
    <property type="entry name" value="TNASE_3"/>
    <property type="match status" value="1"/>
</dbReference>
<dbReference type="SUPFAM" id="SSF48150">
    <property type="entry name" value="DNA-glycosylase"/>
    <property type="match status" value="1"/>
</dbReference>
<evidence type="ECO:0000256" key="9">
    <source>
        <dbReference type="ARBA" id="ARBA00022692"/>
    </source>
</evidence>
<dbReference type="Proteomes" id="UP000710849">
    <property type="component" value="Unassembled WGS sequence"/>
</dbReference>
<dbReference type="PANTHER" id="PTHR10242:SF2">
    <property type="entry name" value="N-GLYCOSYLASE_DNA LYASE"/>
    <property type="match status" value="1"/>
</dbReference>
<evidence type="ECO:0000256" key="18">
    <source>
        <dbReference type="ARBA" id="ARBA00023136"/>
    </source>
</evidence>
<dbReference type="AlphaFoldDB" id="A0A9P5I570"/>
<evidence type="ECO:0000256" key="15">
    <source>
        <dbReference type="ARBA" id="ARBA00022837"/>
    </source>
</evidence>
<keyword evidence="15" id="KW-0106">Calcium</keyword>
<evidence type="ECO:0000256" key="13">
    <source>
        <dbReference type="ARBA" id="ARBA00022763"/>
    </source>
</evidence>
<evidence type="ECO:0000256" key="4">
    <source>
        <dbReference type="ARBA" id="ARBA00005435"/>
    </source>
</evidence>
<keyword evidence="16" id="KW-1133">Transmembrane helix</keyword>
<dbReference type="SUPFAM" id="SSF50199">
    <property type="entry name" value="Staphylococcal nuclease"/>
    <property type="match status" value="1"/>
</dbReference>
<dbReference type="Gene3D" id="1.10.340.30">
    <property type="entry name" value="Hypothetical protein, domain 2"/>
    <property type="match status" value="1"/>
</dbReference>
<dbReference type="GO" id="GO:0016020">
    <property type="term" value="C:membrane"/>
    <property type="evidence" value="ECO:0007669"/>
    <property type="project" value="UniProtKB-SubCell"/>
</dbReference>
<dbReference type="InterPro" id="IPR003265">
    <property type="entry name" value="HhH-GPD_domain"/>
</dbReference>
<dbReference type="InterPro" id="IPR052054">
    <property type="entry name" value="Oxidative_DNA_repair_enzyme"/>
</dbReference>
<evidence type="ECO:0000256" key="19">
    <source>
        <dbReference type="ARBA" id="ARBA00023204"/>
    </source>
</evidence>
<dbReference type="GO" id="GO:0034039">
    <property type="term" value="F:8-oxo-7,8-dihydroguanine DNA N-glycosylase activity"/>
    <property type="evidence" value="ECO:0007669"/>
    <property type="project" value="TreeGrafter"/>
</dbReference>
<feature type="domain" description="TNase-like" evidence="26">
    <location>
        <begin position="521"/>
        <end position="681"/>
    </location>
</feature>
<keyword evidence="19" id="KW-0234">DNA repair</keyword>
<evidence type="ECO:0000256" key="1">
    <source>
        <dbReference type="ARBA" id="ARBA00004123"/>
    </source>
</evidence>
<evidence type="ECO:0000256" key="20">
    <source>
        <dbReference type="ARBA" id="ARBA00023239"/>
    </source>
</evidence>
<dbReference type="PANTHER" id="PTHR10242">
    <property type="entry name" value="8-OXOGUANINE DNA GLYCOSYLASE"/>
    <property type="match status" value="1"/>
</dbReference>
<dbReference type="Gene3D" id="2.40.50.90">
    <property type="match status" value="1"/>
</dbReference>
<keyword evidence="12" id="KW-0255">Endonuclease</keyword>
<dbReference type="SMART" id="SM00478">
    <property type="entry name" value="ENDO3c"/>
    <property type="match status" value="1"/>
</dbReference>
<dbReference type="InterPro" id="IPR016071">
    <property type="entry name" value="Staphylococal_nuclease_OB-fold"/>
</dbReference>
<comment type="caution">
    <text evidence="27">The sequence shown here is derived from an EMBL/GenBank/DDBJ whole genome shotgun (WGS) entry which is preliminary data.</text>
</comment>
<keyword evidence="11" id="KW-0479">Metal-binding</keyword>
<evidence type="ECO:0000256" key="14">
    <source>
        <dbReference type="ARBA" id="ARBA00022801"/>
    </source>
</evidence>
<evidence type="ECO:0000256" key="2">
    <source>
        <dbReference type="ARBA" id="ARBA00004167"/>
    </source>
</evidence>
<comment type="subcellular location">
    <subcellularLocation>
        <location evidence="2">Membrane</location>
        <topology evidence="2">Single-pass membrane protein</topology>
    </subcellularLocation>
    <subcellularLocation>
        <location evidence="3">Mitochondrion</location>
    </subcellularLocation>
    <subcellularLocation>
        <location evidence="1">Nucleus</location>
    </subcellularLocation>
</comment>